<evidence type="ECO:0000256" key="6">
    <source>
        <dbReference type="SAM" id="Phobius"/>
    </source>
</evidence>
<feature type="transmembrane region" description="Helical" evidence="6">
    <location>
        <begin position="129"/>
        <end position="148"/>
    </location>
</feature>
<sequence>MTGLSLLIPITLSTMAIVLLAPILPGLLNEFSGIPAHEYWVPMILTVPALCVAIFSPVAGMLGDWFGRRRLLIWALVAYGLVGIAPVFLTDLTAIIISRIGVGLAEALIMVLTTTMIGDYFKGAARDKWLAGQTAFASMSALLFFNIGGQLGRFGWRAPFWVYGCALVMLALVLIFTWEPSEADAEEEADHAPHHGAWGGFPWSRMAGIIAITIYGSVLFYTVQIQAGRGIALLGVSDPGRIGFLTSVASLGVPIGTFVYSRIGRARVAHLLLGEFAFLTVGFLLMGRAGSTTPFLIGCFINQLGAGVLLPTLLVWAMDGLPFDIRARAAGLWTGAFSIGQFLCPVVVTLASSHAGGLMGAFSVLSGAAGLGALGAFAGSLRKGQALGAVRKVALHG</sequence>
<evidence type="ECO:0000256" key="5">
    <source>
        <dbReference type="ARBA" id="ARBA00023136"/>
    </source>
</evidence>
<dbReference type="InterPro" id="IPR020846">
    <property type="entry name" value="MFS_dom"/>
</dbReference>
<feature type="transmembrane region" description="Helical" evidence="6">
    <location>
        <begin position="7"/>
        <end position="27"/>
    </location>
</feature>
<protein>
    <submittedName>
        <fullName evidence="8">MFS transporter</fullName>
    </submittedName>
</protein>
<keyword evidence="2" id="KW-1003">Cell membrane</keyword>
<dbReference type="InterPro" id="IPR050189">
    <property type="entry name" value="MFS_Efflux_Transporters"/>
</dbReference>
<evidence type="ECO:0000259" key="7">
    <source>
        <dbReference type="PROSITE" id="PS50850"/>
    </source>
</evidence>
<dbReference type="RefSeq" id="WP_273617244.1">
    <property type="nucleotide sequence ID" value="NZ_CP117417.1"/>
</dbReference>
<dbReference type="Pfam" id="PF07690">
    <property type="entry name" value="MFS_1"/>
    <property type="match status" value="1"/>
</dbReference>
<feature type="domain" description="Major facilitator superfamily (MFS) profile" evidence="7">
    <location>
        <begin position="1"/>
        <end position="384"/>
    </location>
</feature>
<feature type="transmembrane region" description="Helical" evidence="6">
    <location>
        <begin position="268"/>
        <end position="289"/>
    </location>
</feature>
<dbReference type="InterPro" id="IPR011701">
    <property type="entry name" value="MFS"/>
</dbReference>
<feature type="transmembrane region" description="Helical" evidence="6">
    <location>
        <begin position="160"/>
        <end position="178"/>
    </location>
</feature>
<dbReference type="InterPro" id="IPR036259">
    <property type="entry name" value="MFS_trans_sf"/>
</dbReference>
<dbReference type="Gene3D" id="1.20.1250.20">
    <property type="entry name" value="MFS general substrate transporter like domains"/>
    <property type="match status" value="1"/>
</dbReference>
<feature type="transmembrane region" description="Helical" evidence="6">
    <location>
        <begin position="295"/>
        <end position="318"/>
    </location>
</feature>
<evidence type="ECO:0000256" key="1">
    <source>
        <dbReference type="ARBA" id="ARBA00004651"/>
    </source>
</evidence>
<keyword evidence="5 6" id="KW-0472">Membrane</keyword>
<evidence type="ECO:0000313" key="8">
    <source>
        <dbReference type="EMBL" id="WCT76842.1"/>
    </source>
</evidence>
<keyword evidence="4 6" id="KW-1133">Transmembrane helix</keyword>
<keyword evidence="9" id="KW-1185">Reference proteome</keyword>
<dbReference type="Proteomes" id="UP001218231">
    <property type="component" value="Chromosome"/>
</dbReference>
<dbReference type="EMBL" id="CP117417">
    <property type="protein sequence ID" value="WCT76842.1"/>
    <property type="molecule type" value="Genomic_DNA"/>
</dbReference>
<feature type="transmembrane region" description="Helical" evidence="6">
    <location>
        <begin position="203"/>
        <end position="222"/>
    </location>
</feature>
<comment type="subcellular location">
    <subcellularLocation>
        <location evidence="1">Cell membrane</location>
        <topology evidence="1">Multi-pass membrane protein</topology>
    </subcellularLocation>
</comment>
<dbReference type="PANTHER" id="PTHR43124:SF3">
    <property type="entry name" value="CHLORAMPHENICOL EFFLUX PUMP RV0191"/>
    <property type="match status" value="1"/>
</dbReference>
<accession>A0ABY7TW40</accession>
<feature type="transmembrane region" description="Helical" evidence="6">
    <location>
        <begin position="330"/>
        <end position="352"/>
    </location>
</feature>
<name>A0ABY7TW40_9SPHN</name>
<dbReference type="CDD" id="cd17473">
    <property type="entry name" value="MFS_arabinose_efflux_permease_like"/>
    <property type="match status" value="1"/>
</dbReference>
<evidence type="ECO:0000256" key="4">
    <source>
        <dbReference type="ARBA" id="ARBA00022989"/>
    </source>
</evidence>
<feature type="transmembrane region" description="Helical" evidence="6">
    <location>
        <begin position="358"/>
        <end position="381"/>
    </location>
</feature>
<evidence type="ECO:0000256" key="3">
    <source>
        <dbReference type="ARBA" id="ARBA00022692"/>
    </source>
</evidence>
<feature type="transmembrane region" description="Helical" evidence="6">
    <location>
        <begin position="39"/>
        <end position="59"/>
    </location>
</feature>
<gene>
    <name evidence="8" type="ORF">PQ457_13030</name>
</gene>
<organism evidence="8 9">
    <name type="scientific">Novosphingobium humi</name>
    <dbReference type="NCBI Taxonomy" id="2282397"/>
    <lineage>
        <taxon>Bacteria</taxon>
        <taxon>Pseudomonadati</taxon>
        <taxon>Pseudomonadota</taxon>
        <taxon>Alphaproteobacteria</taxon>
        <taxon>Sphingomonadales</taxon>
        <taxon>Sphingomonadaceae</taxon>
        <taxon>Novosphingobium</taxon>
    </lineage>
</organism>
<proteinExistence type="predicted"/>
<reference evidence="8 9" key="1">
    <citation type="submission" date="2023-02" db="EMBL/GenBank/DDBJ databases">
        <title>Genome sequence of Novosphingobium humi KACC 19094.</title>
        <authorList>
            <person name="Kim S."/>
            <person name="Heo J."/>
            <person name="Kwon S.-W."/>
        </authorList>
    </citation>
    <scope>NUCLEOTIDE SEQUENCE [LARGE SCALE GENOMIC DNA]</scope>
    <source>
        <strain evidence="8 9">KACC 19094</strain>
    </source>
</reference>
<dbReference type="SUPFAM" id="SSF103473">
    <property type="entry name" value="MFS general substrate transporter"/>
    <property type="match status" value="1"/>
</dbReference>
<evidence type="ECO:0000313" key="9">
    <source>
        <dbReference type="Proteomes" id="UP001218231"/>
    </source>
</evidence>
<keyword evidence="3 6" id="KW-0812">Transmembrane</keyword>
<dbReference type="PROSITE" id="PS50850">
    <property type="entry name" value="MFS"/>
    <property type="match status" value="1"/>
</dbReference>
<dbReference type="PANTHER" id="PTHR43124">
    <property type="entry name" value="PURINE EFFLUX PUMP PBUE"/>
    <property type="match status" value="1"/>
</dbReference>
<feature type="transmembrane region" description="Helical" evidence="6">
    <location>
        <begin position="95"/>
        <end position="117"/>
    </location>
</feature>
<evidence type="ECO:0000256" key="2">
    <source>
        <dbReference type="ARBA" id="ARBA00022475"/>
    </source>
</evidence>
<feature type="transmembrane region" description="Helical" evidence="6">
    <location>
        <begin position="71"/>
        <end position="89"/>
    </location>
</feature>